<dbReference type="PANTHER" id="PTHR34191">
    <property type="entry name" value="LATE EMBRYOGENESIS ABUNDANT PROTEIN (LEA) FAMILY PROTEIN"/>
    <property type="match status" value="1"/>
</dbReference>
<feature type="compositionally biased region" description="Basic and acidic residues" evidence="1">
    <location>
        <begin position="34"/>
        <end position="43"/>
    </location>
</feature>
<dbReference type="InterPro" id="IPR039624">
    <property type="entry name" value="LEA1/2/D7/KIN2"/>
</dbReference>
<feature type="region of interest" description="Disordered" evidence="1">
    <location>
        <begin position="79"/>
        <end position="98"/>
    </location>
</feature>
<organism evidence="2 3">
    <name type="scientific">Mikania micrantha</name>
    <name type="common">bitter vine</name>
    <dbReference type="NCBI Taxonomy" id="192012"/>
    <lineage>
        <taxon>Eukaryota</taxon>
        <taxon>Viridiplantae</taxon>
        <taxon>Streptophyta</taxon>
        <taxon>Embryophyta</taxon>
        <taxon>Tracheophyta</taxon>
        <taxon>Spermatophyta</taxon>
        <taxon>Magnoliopsida</taxon>
        <taxon>eudicotyledons</taxon>
        <taxon>Gunneridae</taxon>
        <taxon>Pentapetalae</taxon>
        <taxon>asterids</taxon>
        <taxon>campanulids</taxon>
        <taxon>Asterales</taxon>
        <taxon>Asteraceae</taxon>
        <taxon>Asteroideae</taxon>
        <taxon>Heliantheae alliance</taxon>
        <taxon>Eupatorieae</taxon>
        <taxon>Mikania</taxon>
    </lineage>
</organism>
<keyword evidence="3" id="KW-1185">Reference proteome</keyword>
<reference evidence="2 3" key="1">
    <citation type="submission" date="2019-05" db="EMBL/GenBank/DDBJ databases">
        <title>Mikania micrantha, genome provides insights into the molecular mechanism of rapid growth.</title>
        <authorList>
            <person name="Liu B."/>
        </authorList>
    </citation>
    <scope>NUCLEOTIDE SEQUENCE [LARGE SCALE GENOMIC DNA]</scope>
    <source>
        <strain evidence="2">NLD-2019</strain>
        <tissue evidence="2">Leaf</tissue>
    </source>
</reference>
<evidence type="ECO:0000313" key="2">
    <source>
        <dbReference type="EMBL" id="KAD6794560.1"/>
    </source>
</evidence>
<protein>
    <submittedName>
        <fullName evidence="2">Uncharacterized protein</fullName>
    </submittedName>
</protein>
<dbReference type="EMBL" id="SZYD01000003">
    <property type="protein sequence ID" value="KAD6794560.1"/>
    <property type="molecule type" value="Genomic_DNA"/>
</dbReference>
<name>A0A5N6PN58_9ASTR</name>
<dbReference type="OrthoDB" id="2193576at2759"/>
<dbReference type="Proteomes" id="UP000326396">
    <property type="component" value="Linkage Group LG11"/>
</dbReference>
<sequence>MASHNQSYRADEDKGQAEEKAGQMKDSTAGHLSAAKEKAEAGKKKTSGVMQRTTEQVMSMAQGAADKVKQTFGLMAEEDDDDEIYGTGAGATTATRRN</sequence>
<evidence type="ECO:0000256" key="1">
    <source>
        <dbReference type="SAM" id="MobiDB-lite"/>
    </source>
</evidence>
<proteinExistence type="predicted"/>
<accession>A0A5N6PN58</accession>
<comment type="caution">
    <text evidence="2">The sequence shown here is derived from an EMBL/GenBank/DDBJ whole genome shotgun (WGS) entry which is preliminary data.</text>
</comment>
<evidence type="ECO:0000313" key="3">
    <source>
        <dbReference type="Proteomes" id="UP000326396"/>
    </source>
</evidence>
<dbReference type="AlphaFoldDB" id="A0A5N6PN58"/>
<feature type="compositionally biased region" description="Basic and acidic residues" evidence="1">
    <location>
        <begin position="9"/>
        <end position="23"/>
    </location>
</feature>
<gene>
    <name evidence="2" type="ORF">E3N88_05456</name>
</gene>
<dbReference type="PANTHER" id="PTHR34191:SF20">
    <property type="entry name" value="LATE EMBRYOGENESIS ABUNDANT PROTEIN (LEA) FAMILY PROTEIN"/>
    <property type="match status" value="1"/>
</dbReference>
<feature type="region of interest" description="Disordered" evidence="1">
    <location>
        <begin position="1"/>
        <end position="50"/>
    </location>
</feature>